<name>A0ACB6Z1N7_THEGA</name>
<evidence type="ECO:0000313" key="2">
    <source>
        <dbReference type="Proteomes" id="UP000886501"/>
    </source>
</evidence>
<proteinExistence type="predicted"/>
<keyword evidence="2" id="KW-1185">Reference proteome</keyword>
<evidence type="ECO:0000313" key="1">
    <source>
        <dbReference type="EMBL" id="KAF9643414.1"/>
    </source>
</evidence>
<dbReference type="EMBL" id="MU118227">
    <property type="protein sequence ID" value="KAF9643414.1"/>
    <property type="molecule type" value="Genomic_DNA"/>
</dbReference>
<organism evidence="1 2">
    <name type="scientific">Thelephora ganbajun</name>
    <name type="common">Ganba fungus</name>
    <dbReference type="NCBI Taxonomy" id="370292"/>
    <lineage>
        <taxon>Eukaryota</taxon>
        <taxon>Fungi</taxon>
        <taxon>Dikarya</taxon>
        <taxon>Basidiomycota</taxon>
        <taxon>Agaricomycotina</taxon>
        <taxon>Agaricomycetes</taxon>
        <taxon>Thelephorales</taxon>
        <taxon>Thelephoraceae</taxon>
        <taxon>Thelephora</taxon>
    </lineage>
</organism>
<dbReference type="Proteomes" id="UP000886501">
    <property type="component" value="Unassembled WGS sequence"/>
</dbReference>
<sequence>MSALNSTILSSVGSGDNQLITGAVGTAAILATTAVYYAITSRDKEGEFPKLRGIQLYHAWNFFQRRYDFLQSNFKRNPGKSFSFDVLHHNVTALTGEEARQVFYSNPHLGLDEGYKILMGSAPRVSNVDMATEENEDGNITLLNKRLNKLLNKARMQDILPTLLQDIIDKADRWGNGGTAGRINPFTEIYDLVFLMTARMTTCHDLTKNEADLKKIGDLFLTLQTSATPTSLLLPWFPSPARKAGRQATTELYTMLYGYVERRRHTQPTNDAIDVLIADGEVTQNIVGFVMTTLFAGVFNTGVISCWMLIDLAIHPEWREKCKKEIQDLLSRHFGDFLSSATLYEKLRAIPVTAWEDELPIIEACTRESQRIALSVINIRRNLCEEIKIGEGVVKRGDFLAYSVGDVHLNPEYYPEPHEYDPGRWLRPDPVPNTTYPFLGWGAGRHPCTGMKAAKLEMKLILAMFLTRYEFDLVDEDGKFPDPLPVPNRNDTHKVRPLGAAYYFNFKRIMQ</sequence>
<gene>
    <name evidence="1" type="ORF">BDM02DRAFT_1471836</name>
</gene>
<comment type="caution">
    <text evidence="1">The sequence shown here is derived from an EMBL/GenBank/DDBJ whole genome shotgun (WGS) entry which is preliminary data.</text>
</comment>
<accession>A0ACB6Z1N7</accession>
<reference evidence="1" key="1">
    <citation type="submission" date="2019-10" db="EMBL/GenBank/DDBJ databases">
        <authorList>
            <consortium name="DOE Joint Genome Institute"/>
            <person name="Kuo A."/>
            <person name="Miyauchi S."/>
            <person name="Kiss E."/>
            <person name="Drula E."/>
            <person name="Kohler A."/>
            <person name="Sanchez-Garcia M."/>
            <person name="Andreopoulos B."/>
            <person name="Barry K.W."/>
            <person name="Bonito G."/>
            <person name="Buee M."/>
            <person name="Carver A."/>
            <person name="Chen C."/>
            <person name="Cichocki N."/>
            <person name="Clum A."/>
            <person name="Culley D."/>
            <person name="Crous P.W."/>
            <person name="Fauchery L."/>
            <person name="Girlanda M."/>
            <person name="Hayes R."/>
            <person name="Keri Z."/>
            <person name="Labutti K."/>
            <person name="Lipzen A."/>
            <person name="Lombard V."/>
            <person name="Magnuson J."/>
            <person name="Maillard F."/>
            <person name="Morin E."/>
            <person name="Murat C."/>
            <person name="Nolan M."/>
            <person name="Ohm R."/>
            <person name="Pangilinan J."/>
            <person name="Pereira M."/>
            <person name="Perotto S."/>
            <person name="Peter M."/>
            <person name="Riley R."/>
            <person name="Sitrit Y."/>
            <person name="Stielow B."/>
            <person name="Szollosi G."/>
            <person name="Zifcakova L."/>
            <person name="Stursova M."/>
            <person name="Spatafora J.W."/>
            <person name="Tedersoo L."/>
            <person name="Vaario L.-M."/>
            <person name="Yamada A."/>
            <person name="Yan M."/>
            <person name="Wang P."/>
            <person name="Xu J."/>
            <person name="Bruns T."/>
            <person name="Baldrian P."/>
            <person name="Vilgalys R."/>
            <person name="Henrissat B."/>
            <person name="Grigoriev I.V."/>
            <person name="Hibbett D."/>
            <person name="Nagy L.G."/>
            <person name="Martin F.M."/>
        </authorList>
    </citation>
    <scope>NUCLEOTIDE SEQUENCE</scope>
    <source>
        <strain evidence="1">P2</strain>
    </source>
</reference>
<reference evidence="1" key="2">
    <citation type="journal article" date="2020" name="Nat. Commun.">
        <title>Large-scale genome sequencing of mycorrhizal fungi provides insights into the early evolution of symbiotic traits.</title>
        <authorList>
            <person name="Miyauchi S."/>
            <person name="Kiss E."/>
            <person name="Kuo A."/>
            <person name="Drula E."/>
            <person name="Kohler A."/>
            <person name="Sanchez-Garcia M."/>
            <person name="Morin E."/>
            <person name="Andreopoulos B."/>
            <person name="Barry K.W."/>
            <person name="Bonito G."/>
            <person name="Buee M."/>
            <person name="Carver A."/>
            <person name="Chen C."/>
            <person name="Cichocki N."/>
            <person name="Clum A."/>
            <person name="Culley D."/>
            <person name="Crous P.W."/>
            <person name="Fauchery L."/>
            <person name="Girlanda M."/>
            <person name="Hayes R.D."/>
            <person name="Keri Z."/>
            <person name="LaButti K."/>
            <person name="Lipzen A."/>
            <person name="Lombard V."/>
            <person name="Magnuson J."/>
            <person name="Maillard F."/>
            <person name="Murat C."/>
            <person name="Nolan M."/>
            <person name="Ohm R.A."/>
            <person name="Pangilinan J."/>
            <person name="Pereira M.F."/>
            <person name="Perotto S."/>
            <person name="Peter M."/>
            <person name="Pfister S."/>
            <person name="Riley R."/>
            <person name="Sitrit Y."/>
            <person name="Stielow J.B."/>
            <person name="Szollosi G."/>
            <person name="Zifcakova L."/>
            <person name="Stursova M."/>
            <person name="Spatafora J.W."/>
            <person name="Tedersoo L."/>
            <person name="Vaario L.M."/>
            <person name="Yamada A."/>
            <person name="Yan M."/>
            <person name="Wang P."/>
            <person name="Xu J."/>
            <person name="Bruns T."/>
            <person name="Baldrian P."/>
            <person name="Vilgalys R."/>
            <person name="Dunand C."/>
            <person name="Henrissat B."/>
            <person name="Grigoriev I.V."/>
            <person name="Hibbett D."/>
            <person name="Nagy L.G."/>
            <person name="Martin F.M."/>
        </authorList>
    </citation>
    <scope>NUCLEOTIDE SEQUENCE</scope>
    <source>
        <strain evidence="1">P2</strain>
    </source>
</reference>
<protein>
    <submittedName>
        <fullName evidence="1">Cytochrome P450</fullName>
    </submittedName>
</protein>